<evidence type="ECO:0000313" key="3">
    <source>
        <dbReference type="RefSeq" id="XP_018010538.2"/>
    </source>
</evidence>
<keyword evidence="2" id="KW-1185">Reference proteome</keyword>
<organism evidence="2 3">
    <name type="scientific">Hyalella azteca</name>
    <name type="common">Amphipod</name>
    <dbReference type="NCBI Taxonomy" id="294128"/>
    <lineage>
        <taxon>Eukaryota</taxon>
        <taxon>Metazoa</taxon>
        <taxon>Ecdysozoa</taxon>
        <taxon>Arthropoda</taxon>
        <taxon>Crustacea</taxon>
        <taxon>Multicrustacea</taxon>
        <taxon>Malacostraca</taxon>
        <taxon>Eumalacostraca</taxon>
        <taxon>Peracarida</taxon>
        <taxon>Amphipoda</taxon>
        <taxon>Senticaudata</taxon>
        <taxon>Talitrida</taxon>
        <taxon>Talitroidea</taxon>
        <taxon>Hyalellidae</taxon>
        <taxon>Hyalella</taxon>
    </lineage>
</organism>
<dbReference type="KEGG" id="hazt:108667945"/>
<dbReference type="Proteomes" id="UP000694843">
    <property type="component" value="Unplaced"/>
</dbReference>
<evidence type="ECO:0000313" key="2">
    <source>
        <dbReference type="Proteomes" id="UP000694843"/>
    </source>
</evidence>
<accession>A0A8B7NAC6</accession>
<feature type="domain" description="F-box" evidence="1">
    <location>
        <begin position="120"/>
        <end position="169"/>
    </location>
</feature>
<dbReference type="SMART" id="SM00256">
    <property type="entry name" value="FBOX"/>
    <property type="match status" value="1"/>
</dbReference>
<dbReference type="CDD" id="cd09917">
    <property type="entry name" value="F-box_SF"/>
    <property type="match status" value="1"/>
</dbReference>
<dbReference type="RefSeq" id="XP_018010538.2">
    <property type="nucleotide sequence ID" value="XM_018155049.2"/>
</dbReference>
<dbReference type="SUPFAM" id="SSF81383">
    <property type="entry name" value="F-box domain"/>
    <property type="match status" value="1"/>
</dbReference>
<sequence length="652" mass="75109">MKFLYDKFRDLTSEIEPLPIHVVNLPLLVNKNGIAEKFDIAQDCITLKRKPGKNSASAIIVPPSWLKSDFILEGKVFFGKREAFVWQSFDLDPSRPSSKHYKPHKLPSEEFDLSPACNGQPTLHVLNDDILLHIFKYLNVSEKLMLEAVCRRFQSLVYRELGQKSFIDFTYDYDDCVWQSAHRNLLECRSKSPAQLTQDIKLCTYKMLIMNASHLTTLRLDEYFCSLDVNVFDAIGRLAVNLEDLCLSFRPQRIRPYIPMKTIFSRCTKLRTLCFEGTFRTGKLLRELKKCKSLEVLRLGRMIDLTNNWGLLWQLKTPLKELSIHNIQSLCSLGSTENYTDSPFKSCLTTLRIFDNTQPIKKWCRCQGGGRCDSVIYETLSSMARSCPALAQLQLDFSCYNVSLNFKIFKNLKVLHFIASDDDNIEVLLKSALPDLEDLYIEFSTKKVYEMHIRNEVLAIDFSLAPTSVMSLTLPSVALDDKSYKSLLRMPKLRRVFAKSKKFSMAQLKLLVAHVQLVEIGAAMVSVDLSAAQELAKLRWKALADERRSLPSRSLDNDEPLVLHVDYAHHVAFADPFIKIKDHKLESYIYEVVGSSRFDIDWLDFGRDLLQQKRRHKCLDIDRELLVFETYEDSDDPDNIAGLYDEPLDEDI</sequence>
<dbReference type="AlphaFoldDB" id="A0A8B7NAC6"/>
<protein>
    <submittedName>
        <fullName evidence="3">Uncharacterized protein LOC108667945 isoform X1</fullName>
    </submittedName>
</protein>
<dbReference type="GeneID" id="108667945"/>
<reference evidence="3" key="1">
    <citation type="submission" date="2025-08" db="UniProtKB">
        <authorList>
            <consortium name="RefSeq"/>
        </authorList>
    </citation>
    <scope>IDENTIFICATION</scope>
    <source>
        <tissue evidence="3">Whole organism</tissue>
    </source>
</reference>
<proteinExistence type="predicted"/>
<dbReference type="Pfam" id="PF12937">
    <property type="entry name" value="F-box-like"/>
    <property type="match status" value="1"/>
</dbReference>
<dbReference type="InterPro" id="IPR036047">
    <property type="entry name" value="F-box-like_dom_sf"/>
</dbReference>
<gene>
    <name evidence="3" type="primary">LOC108667945</name>
</gene>
<dbReference type="SUPFAM" id="SSF52058">
    <property type="entry name" value="L domain-like"/>
    <property type="match status" value="1"/>
</dbReference>
<dbReference type="InterPro" id="IPR001810">
    <property type="entry name" value="F-box_dom"/>
</dbReference>
<dbReference type="Gene3D" id="1.20.1280.50">
    <property type="match status" value="1"/>
</dbReference>
<dbReference type="InterPro" id="IPR032675">
    <property type="entry name" value="LRR_dom_sf"/>
</dbReference>
<dbReference type="PROSITE" id="PS50181">
    <property type="entry name" value="FBOX"/>
    <property type="match status" value="1"/>
</dbReference>
<name>A0A8B7NAC6_HYAAZ</name>
<evidence type="ECO:0000259" key="1">
    <source>
        <dbReference type="PROSITE" id="PS50181"/>
    </source>
</evidence>
<dbReference type="Gene3D" id="3.80.10.10">
    <property type="entry name" value="Ribonuclease Inhibitor"/>
    <property type="match status" value="1"/>
</dbReference>